<dbReference type="Proteomes" id="UP000006620">
    <property type="component" value="Chromosome"/>
</dbReference>
<reference evidence="2" key="1">
    <citation type="submission" date="2011-06" db="EMBL/GenBank/DDBJ databases">
        <title>Complete genome sequence of Paenibacillus mucilaginosus KNP414.</title>
        <authorList>
            <person name="Wang J."/>
            <person name="Hu S."/>
            <person name="Hu X."/>
            <person name="Zhang B."/>
            <person name="Dong D."/>
            <person name="Zhang S."/>
            <person name="Zhao K."/>
            <person name="Wu D."/>
        </authorList>
    </citation>
    <scope>NUCLEOTIDE SEQUENCE [LARGE SCALE GENOMIC DNA]</scope>
    <source>
        <strain evidence="2">KNP414</strain>
    </source>
</reference>
<organism evidence="1 2">
    <name type="scientific">Paenibacillus mucilaginosus (strain KNP414)</name>
    <dbReference type="NCBI Taxonomy" id="1036673"/>
    <lineage>
        <taxon>Bacteria</taxon>
        <taxon>Bacillati</taxon>
        <taxon>Bacillota</taxon>
        <taxon>Bacilli</taxon>
        <taxon>Bacillales</taxon>
        <taxon>Paenibacillaceae</taxon>
        <taxon>Paenibacillus</taxon>
    </lineage>
</organism>
<proteinExistence type="predicted"/>
<dbReference type="HOGENOM" id="CLU_3186647_0_0_9"/>
<evidence type="ECO:0000313" key="1">
    <source>
        <dbReference type="EMBL" id="AEI38800.1"/>
    </source>
</evidence>
<dbReference type="KEGG" id="pms:KNP414_00149"/>
<gene>
    <name evidence="1" type="ordered locus">KNP414_00149</name>
</gene>
<dbReference type="AlphaFoldDB" id="F8FJ87"/>
<evidence type="ECO:0000313" key="2">
    <source>
        <dbReference type="Proteomes" id="UP000006620"/>
    </source>
</evidence>
<reference evidence="1 2" key="2">
    <citation type="journal article" date="2013" name="Genome Announc.">
        <title>Genome Sequence of Growth-Improving Paenibacillus mucilaginosus Strain KNP414.</title>
        <authorList>
            <person name="Lu J.J."/>
            <person name="Wang J.F."/>
            <person name="Hu X.F."/>
        </authorList>
    </citation>
    <scope>NUCLEOTIDE SEQUENCE [LARGE SCALE GENOMIC DNA]</scope>
    <source>
        <strain evidence="1 2">KNP414</strain>
    </source>
</reference>
<sequence>MQSIVNGVEDKAKVPPILGGIWTEGLTGFVGKSHFENWHGEWYNFD</sequence>
<protein>
    <submittedName>
        <fullName evidence="1">Uncharacterized protein</fullName>
    </submittedName>
</protein>
<name>F8FJ87_PAEMK</name>
<dbReference type="EMBL" id="CP002869">
    <property type="protein sequence ID" value="AEI38800.1"/>
    <property type="molecule type" value="Genomic_DNA"/>
</dbReference>
<accession>F8FJ87</accession>